<feature type="compositionally biased region" description="Polar residues" evidence="1">
    <location>
        <begin position="237"/>
        <end position="254"/>
    </location>
</feature>
<dbReference type="PANTHER" id="PTHR31099">
    <property type="entry name" value="OS06G0165300 PROTEIN"/>
    <property type="match status" value="1"/>
</dbReference>
<accession>A0ABQ5EP73</accession>
<keyword evidence="3" id="KW-1185">Reference proteome</keyword>
<reference evidence="2" key="2">
    <citation type="submission" date="2022-01" db="EMBL/GenBank/DDBJ databases">
        <authorList>
            <person name="Yamashiro T."/>
            <person name="Shiraishi A."/>
            <person name="Satake H."/>
            <person name="Nakayama K."/>
        </authorList>
    </citation>
    <scope>NUCLEOTIDE SEQUENCE</scope>
</reference>
<evidence type="ECO:0008006" key="4">
    <source>
        <dbReference type="Google" id="ProtNLM"/>
    </source>
</evidence>
<dbReference type="Proteomes" id="UP001151760">
    <property type="component" value="Unassembled WGS sequence"/>
</dbReference>
<evidence type="ECO:0000256" key="1">
    <source>
        <dbReference type="SAM" id="MobiDB-lite"/>
    </source>
</evidence>
<evidence type="ECO:0000313" key="3">
    <source>
        <dbReference type="Proteomes" id="UP001151760"/>
    </source>
</evidence>
<feature type="region of interest" description="Disordered" evidence="1">
    <location>
        <begin position="301"/>
        <end position="346"/>
    </location>
</feature>
<reference evidence="2" key="1">
    <citation type="journal article" date="2022" name="Int. J. Mol. Sci.">
        <title>Draft Genome of Tanacetum Coccineum: Genomic Comparison of Closely Related Tanacetum-Family Plants.</title>
        <authorList>
            <person name="Yamashiro T."/>
            <person name="Shiraishi A."/>
            <person name="Nakayama K."/>
            <person name="Satake H."/>
        </authorList>
    </citation>
    <scope>NUCLEOTIDE SEQUENCE</scope>
</reference>
<feature type="region of interest" description="Disordered" evidence="1">
    <location>
        <begin position="358"/>
        <end position="424"/>
    </location>
</feature>
<gene>
    <name evidence="2" type="ORF">Tco_0978915</name>
</gene>
<evidence type="ECO:0000313" key="2">
    <source>
        <dbReference type="EMBL" id="GJT52758.1"/>
    </source>
</evidence>
<feature type="compositionally biased region" description="Basic and acidic residues" evidence="1">
    <location>
        <begin position="313"/>
        <end position="340"/>
    </location>
</feature>
<name>A0ABQ5EP73_9ASTR</name>
<dbReference type="EMBL" id="BQNB010016525">
    <property type="protein sequence ID" value="GJT52758.1"/>
    <property type="molecule type" value="Genomic_DNA"/>
</dbReference>
<proteinExistence type="predicted"/>
<feature type="compositionally biased region" description="Basic and acidic residues" evidence="1">
    <location>
        <begin position="393"/>
        <end position="406"/>
    </location>
</feature>
<protein>
    <recommendedName>
        <fullName evidence="4">Transposase (Putative), gypsy type</fullName>
    </recommendedName>
</protein>
<comment type="caution">
    <text evidence="2">The sequence shown here is derived from an EMBL/GenBank/DDBJ whole genome shotgun (WGS) entry which is preliminary data.</text>
</comment>
<feature type="region of interest" description="Disordered" evidence="1">
    <location>
        <begin position="237"/>
        <end position="257"/>
    </location>
</feature>
<sequence>MGADPTISLRRESRDTIQLEDAVSTITQDYLLEFSSEYFIPENLHPELPGPKDHIVDFPEGKIGVYINFFEFANFRIYISQFLFDILRYYQIHLSQLSVIGAAKVSHFEINCCVLNIIPIVSLFRVFYVPSYNSGWMSFSKRPGKNTPQCYTKPLDSLKNWNNRFFWVDEKVFPTVVAWRTTATKDDKPQANIYTVVDVATLDTHRTPFQKQSEELLCLVGLSRNFFLHDDEYPTFLNDNDQAPNPTKIKTGTRQRAAHEVPLMTATASRVIQMVDAAELSTSSGATKATIEPNLVQEMISMGPTIRKRRRQRDAGEERPKAPTKVLRKDHDVTRAEHSARGGKSLARMSADTGFALHAQKTKEPPVVTQTVNDPNPLSYAKPLSQQDVTQSSKEKVIAGDQDSERSTPSPPTTGSPGSIYQPGQVAMGSQLRLRFEQEAKLLKKSVAQVARRD</sequence>
<dbReference type="PANTHER" id="PTHR31099:SF41">
    <property type="entry name" value="TRANSPOSASE (PUTATIVE), GYPSY TYPE-RELATED"/>
    <property type="match status" value="1"/>
</dbReference>
<organism evidence="2 3">
    <name type="scientific">Tanacetum coccineum</name>
    <dbReference type="NCBI Taxonomy" id="301880"/>
    <lineage>
        <taxon>Eukaryota</taxon>
        <taxon>Viridiplantae</taxon>
        <taxon>Streptophyta</taxon>
        <taxon>Embryophyta</taxon>
        <taxon>Tracheophyta</taxon>
        <taxon>Spermatophyta</taxon>
        <taxon>Magnoliopsida</taxon>
        <taxon>eudicotyledons</taxon>
        <taxon>Gunneridae</taxon>
        <taxon>Pentapetalae</taxon>
        <taxon>asterids</taxon>
        <taxon>campanulids</taxon>
        <taxon>Asterales</taxon>
        <taxon>Asteraceae</taxon>
        <taxon>Asteroideae</taxon>
        <taxon>Anthemideae</taxon>
        <taxon>Anthemidinae</taxon>
        <taxon>Tanacetum</taxon>
    </lineage>
</organism>